<dbReference type="InterPro" id="IPR036938">
    <property type="entry name" value="PAP2/HPO_sf"/>
</dbReference>
<keyword evidence="3" id="KW-1185">Reference proteome</keyword>
<proteinExistence type="predicted"/>
<keyword evidence="1" id="KW-0472">Membrane</keyword>
<comment type="caution">
    <text evidence="2">The sequence shown here is derived from an EMBL/GenBank/DDBJ whole genome shotgun (WGS) entry which is preliminary data.</text>
</comment>
<protein>
    <recommendedName>
        <fullName evidence="4">Phosphatidic acid phosphatase type 2/haloperoxidase domain-containing protein</fullName>
    </recommendedName>
</protein>
<feature type="transmembrane region" description="Helical" evidence="1">
    <location>
        <begin position="74"/>
        <end position="94"/>
    </location>
</feature>
<gene>
    <name evidence="2" type="ORF">FC65_GL001061</name>
</gene>
<evidence type="ECO:0008006" key="4">
    <source>
        <dbReference type="Google" id="ProtNLM"/>
    </source>
</evidence>
<accession>A0ABR5PL35</accession>
<reference evidence="2 3" key="1">
    <citation type="journal article" date="2015" name="Genome Announc.">
        <title>Expanding the biotechnology potential of lactobacilli through comparative genomics of 213 strains and associated genera.</title>
        <authorList>
            <person name="Sun Z."/>
            <person name="Harris H.M."/>
            <person name="McCann A."/>
            <person name="Guo C."/>
            <person name="Argimon S."/>
            <person name="Zhang W."/>
            <person name="Yang X."/>
            <person name="Jeffery I.B."/>
            <person name="Cooney J.C."/>
            <person name="Kagawa T.F."/>
            <person name="Liu W."/>
            <person name="Song Y."/>
            <person name="Salvetti E."/>
            <person name="Wrobel A."/>
            <person name="Rasinkangas P."/>
            <person name="Parkhill J."/>
            <person name="Rea M.C."/>
            <person name="O'Sullivan O."/>
            <person name="Ritari J."/>
            <person name="Douillard F.P."/>
            <person name="Paul Ross R."/>
            <person name="Yang R."/>
            <person name="Briner A.E."/>
            <person name="Felis G.E."/>
            <person name="de Vos W.M."/>
            <person name="Barrangou R."/>
            <person name="Klaenhammer T.R."/>
            <person name="Caufield P.W."/>
            <person name="Cui Y."/>
            <person name="Zhang H."/>
            <person name="O'Toole P.W."/>
        </authorList>
    </citation>
    <scope>NUCLEOTIDE SEQUENCE [LARGE SCALE GENOMIC DNA]</scope>
    <source>
        <strain evidence="2 3">DSM 15836</strain>
    </source>
</reference>
<feature type="transmembrane region" description="Helical" evidence="1">
    <location>
        <begin position="43"/>
        <end position="62"/>
    </location>
</feature>
<sequence>MKKLFSLTSIGLVISLAVGTFYDLNINSFLFIKDNQVSYFFEHLAPVIFATVVMVGAGLIFWTFSFKQEKTIKVVFCGILYVLLTLLSCVMTLVYINWWGIPYSIIVSGVIIYLIRRLPAELQKRYRWAGIGILLTAFCSMAVVESIKPIWGRVRFRSMQENFALFTSWYQINGDKYLSAVPLKEEIKSFPSGHSQWAGTTLSLSFLASVNPKLKDKEPIFTELQYFVPSF</sequence>
<evidence type="ECO:0000256" key="1">
    <source>
        <dbReference type="SAM" id="Phobius"/>
    </source>
</evidence>
<dbReference type="EMBL" id="AZFI01000023">
    <property type="protein sequence ID" value="KRM30073.1"/>
    <property type="molecule type" value="Genomic_DNA"/>
</dbReference>
<feature type="transmembrane region" description="Helical" evidence="1">
    <location>
        <begin position="100"/>
        <end position="116"/>
    </location>
</feature>
<name>A0ABR5PL35_9LACO</name>
<evidence type="ECO:0000313" key="2">
    <source>
        <dbReference type="EMBL" id="KRM30073.1"/>
    </source>
</evidence>
<dbReference type="Proteomes" id="UP000051217">
    <property type="component" value="Unassembled WGS sequence"/>
</dbReference>
<organism evidence="2 3">
    <name type="scientific">Ligilactobacillus acidipiscis DSM 15836</name>
    <dbReference type="NCBI Taxonomy" id="1423716"/>
    <lineage>
        <taxon>Bacteria</taxon>
        <taxon>Bacillati</taxon>
        <taxon>Bacillota</taxon>
        <taxon>Bacilli</taxon>
        <taxon>Lactobacillales</taxon>
        <taxon>Lactobacillaceae</taxon>
        <taxon>Ligilactobacillus</taxon>
    </lineage>
</organism>
<evidence type="ECO:0000313" key="3">
    <source>
        <dbReference type="Proteomes" id="UP000051217"/>
    </source>
</evidence>
<feature type="transmembrane region" description="Helical" evidence="1">
    <location>
        <begin position="128"/>
        <end position="151"/>
    </location>
</feature>
<keyword evidence="1" id="KW-0812">Transmembrane</keyword>
<dbReference type="RefSeq" id="WP_056971538.1">
    <property type="nucleotide sequence ID" value="NZ_AZFI01000023.1"/>
</dbReference>
<dbReference type="SUPFAM" id="SSF48317">
    <property type="entry name" value="Acid phosphatase/Vanadium-dependent haloperoxidase"/>
    <property type="match status" value="1"/>
</dbReference>
<keyword evidence="1" id="KW-1133">Transmembrane helix</keyword>